<dbReference type="InterPro" id="IPR036691">
    <property type="entry name" value="Endo/exonu/phosph_ase_sf"/>
</dbReference>
<sequence length="1228" mass="142118">MGRGLEIRIPVGKGRITSVEGLEKELAKRKKQYEWEVTLPDNFKQQEEESQGGLAKVKENMEIVDKEETVHMETDSREQKQEPNVKQVKGGRRQYKPQVKARRPLKELNGINVILENQAKRKSSQLEMEMEDIEMSEMNLKRSKKSDGLGGDEISSEGVEASLTCETKNKARCMENVRKKLGFDESIIVEAMNRSGGMALMWKREVKVVQWGGRIREEWTFRDFRNFIDTNNLVDIGFVGNPWTWSNNWDRKVEVKEKLDRALSSTEWFQVFERALCKHVENSGSDHGMLLIDSCPPVGKKKKRFYFDKRWLNKEGMDQAVERAWNVEWEGSRMFKIKKKIANCRIELLKWRNNFQENSRRRIEEVKDKMGKIRKGSDQNSRGRYKELKNQLRLAYEDEELFWSQKARVNWLREGDRNTQYFHACVKGRRNRNKILNIQREDGTWTKNEQEIGVEVEEYYQKLFTSPGGQCLEEILDGIPHSITDQINNNLTKAVDEKEVKKALFSMNPNKAPGPDGMSPFFFQKFWYLIKKDMVKAIQSFFHSCHMVKAINSIVISLIPKIDNPTDVKHYRPISLCNVIYKVISKILANRLKNVLDLCISKNQAAFVPGRQILDNVILSHEFLHHLKNKRQGNAGFLALKLDMSKAYDRVEWRFLEAIMKKMGFCNKWITWIMSCIATVTYSFNINGEHRGFVTPKRGIRQGDPLSPYLFLLCSEGMSNLLKKAEESKKITGMKISRRGPSITHLFFADDSLIFCKAEASQAKELMHLLKMYEDSSGQVVNIEKSSVFFRKNTADAKKDEVCRELGKIQKVSQGKYLGLPMVITRTKEQVFGFVKENCQKRINSWKNKFLSAAGKESMMGTRQAVEEGTRRKIGNRRGTRIWDDKWIPDNLQGKPTTVKPQSCNLNTVDQLISNFRWNRPVVFRFFNSEDANKILKISLSLTGREDSNFWIHSGCGQYTVRSAHKELNKKQHQERSGHKREDSPSGSHESRQGWKQLWKLNVKQKLKVFIWKGMNNALPVNELIFVRTKIGDPICTGCGEEEETVEHLFFRCKNAEQVWNISPVKWDGIDDQRGDFKRWWNALAGARYRKEGLEHIGLTVNILWQLWKARNERVFQGTEKQPLQVIQKATQEWREHLIAMEGNRSLSIPETIDASDSVGLFTSEEESVNVEVAITHKGEGQVAGVGVIATDNRGQEKATWAMRERSMGHSLLDHAEAMKIVMVKVRA</sequence>
<protein>
    <recommendedName>
        <fullName evidence="2">Reverse transcriptase domain-containing protein</fullName>
    </recommendedName>
</protein>
<dbReference type="InterPro" id="IPR026960">
    <property type="entry name" value="RVT-Znf"/>
</dbReference>
<dbReference type="Pfam" id="PF00078">
    <property type="entry name" value="RVT_1"/>
    <property type="match status" value="1"/>
</dbReference>
<evidence type="ECO:0000313" key="3">
    <source>
        <dbReference type="Proteomes" id="UP001652660"/>
    </source>
</evidence>
<feature type="compositionally biased region" description="Basic and acidic residues" evidence="1">
    <location>
        <begin position="56"/>
        <end position="83"/>
    </location>
</feature>
<dbReference type="CDD" id="cd01650">
    <property type="entry name" value="RT_nLTR_like"/>
    <property type="match status" value="1"/>
</dbReference>
<feature type="domain" description="Reverse transcriptase" evidence="2">
    <location>
        <begin position="540"/>
        <end position="822"/>
    </location>
</feature>
<dbReference type="Proteomes" id="UP001652660">
    <property type="component" value="Chromosome 1e"/>
</dbReference>
<evidence type="ECO:0000259" key="2">
    <source>
        <dbReference type="PROSITE" id="PS50878"/>
    </source>
</evidence>
<dbReference type="SUPFAM" id="SSF56219">
    <property type="entry name" value="DNase I-like"/>
    <property type="match status" value="1"/>
</dbReference>
<keyword evidence="3" id="KW-1185">Reference proteome</keyword>
<gene>
    <name evidence="4" type="primary">LOC140015884</name>
</gene>
<dbReference type="InterPro" id="IPR000477">
    <property type="entry name" value="RT_dom"/>
</dbReference>
<reference evidence="3" key="1">
    <citation type="journal article" date="2025" name="Foods">
        <title>Unveiling the Microbial Signatures of Arabica Coffee Cherries: Insights into Ripeness Specific Diversity, Functional Traits, and Implications for Quality and Safety.</title>
        <authorList>
            <consortium name="RefSeq"/>
            <person name="Tenea G.N."/>
            <person name="Cifuentes V."/>
            <person name="Reyes P."/>
            <person name="Cevallos-Vallejos M."/>
        </authorList>
    </citation>
    <scope>NUCLEOTIDE SEQUENCE [LARGE SCALE GENOMIC DNA]</scope>
</reference>
<evidence type="ECO:0000256" key="1">
    <source>
        <dbReference type="SAM" id="MobiDB-lite"/>
    </source>
</evidence>
<dbReference type="PANTHER" id="PTHR31635">
    <property type="entry name" value="REVERSE TRANSCRIPTASE DOMAIN-CONTAINING PROTEIN-RELATED"/>
    <property type="match status" value="1"/>
</dbReference>
<dbReference type="SUPFAM" id="SSF56672">
    <property type="entry name" value="DNA/RNA polymerases"/>
    <property type="match status" value="1"/>
</dbReference>
<feature type="region of interest" description="Disordered" evidence="1">
    <location>
        <begin position="967"/>
        <end position="993"/>
    </location>
</feature>
<feature type="region of interest" description="Disordered" evidence="1">
    <location>
        <begin position="45"/>
        <end position="96"/>
    </location>
</feature>
<dbReference type="PANTHER" id="PTHR31635:SF196">
    <property type="entry name" value="REVERSE TRANSCRIPTASE DOMAIN-CONTAINING PROTEIN-RELATED"/>
    <property type="match status" value="1"/>
</dbReference>
<reference evidence="4" key="2">
    <citation type="submission" date="2025-08" db="UniProtKB">
        <authorList>
            <consortium name="RefSeq"/>
        </authorList>
    </citation>
    <scope>IDENTIFICATION</scope>
    <source>
        <tissue evidence="4">Leaves</tissue>
    </source>
</reference>
<dbReference type="GeneID" id="140015884"/>
<accession>A0ABM4VZ41</accession>
<proteinExistence type="predicted"/>
<organism evidence="3 4">
    <name type="scientific">Coffea arabica</name>
    <name type="common">Arabian coffee</name>
    <dbReference type="NCBI Taxonomy" id="13443"/>
    <lineage>
        <taxon>Eukaryota</taxon>
        <taxon>Viridiplantae</taxon>
        <taxon>Streptophyta</taxon>
        <taxon>Embryophyta</taxon>
        <taxon>Tracheophyta</taxon>
        <taxon>Spermatophyta</taxon>
        <taxon>Magnoliopsida</taxon>
        <taxon>eudicotyledons</taxon>
        <taxon>Gunneridae</taxon>
        <taxon>Pentapetalae</taxon>
        <taxon>asterids</taxon>
        <taxon>lamiids</taxon>
        <taxon>Gentianales</taxon>
        <taxon>Rubiaceae</taxon>
        <taxon>Ixoroideae</taxon>
        <taxon>Gardenieae complex</taxon>
        <taxon>Bertiereae - Coffeeae clade</taxon>
        <taxon>Coffeeae</taxon>
        <taxon>Coffea</taxon>
    </lineage>
</organism>
<name>A0ABM4VZ41_COFAR</name>
<dbReference type="InterPro" id="IPR043502">
    <property type="entry name" value="DNA/RNA_pol_sf"/>
</dbReference>
<dbReference type="PROSITE" id="PS50878">
    <property type="entry name" value="RT_POL"/>
    <property type="match status" value="1"/>
</dbReference>
<evidence type="ECO:0000313" key="4">
    <source>
        <dbReference type="RefSeq" id="XP_071924816.1"/>
    </source>
</evidence>
<dbReference type="Pfam" id="PF13966">
    <property type="entry name" value="zf-RVT"/>
    <property type="match status" value="1"/>
</dbReference>
<dbReference type="RefSeq" id="XP_071924816.1">
    <property type="nucleotide sequence ID" value="XM_072068715.1"/>
</dbReference>